<comment type="caution">
    <text evidence="8">The sequence shown here is derived from an EMBL/GenBank/DDBJ whole genome shotgun (WGS) entry which is preliminary data.</text>
</comment>
<keyword evidence="2 7" id="KW-0963">Cytoplasm</keyword>
<evidence type="ECO:0000256" key="3">
    <source>
        <dbReference type="ARBA" id="ARBA00022723"/>
    </source>
</evidence>
<dbReference type="InterPro" id="IPR006543">
    <property type="entry name" value="Histidinol-phos"/>
</dbReference>
<dbReference type="RefSeq" id="WP_189450794.1">
    <property type="nucleotide sequence ID" value="NZ_BMXY01000004.1"/>
</dbReference>
<dbReference type="EMBL" id="BMXY01000004">
    <property type="protein sequence ID" value="GGZ70940.1"/>
    <property type="molecule type" value="Genomic_DNA"/>
</dbReference>
<dbReference type="InterPro" id="IPR023214">
    <property type="entry name" value="HAD_sf"/>
</dbReference>
<dbReference type="NCBIfam" id="TIGR01549">
    <property type="entry name" value="HAD-SF-IA-v1"/>
    <property type="match status" value="1"/>
</dbReference>
<proteinExistence type="inferred from homology"/>
<accession>A0ABQ3C6Q7</accession>
<sequence>MDRDGVINRDRGHVHTRAATDWVPGVFELVAAARDASYVVLVVTNQAGIARGMYTVDDFLQYTGWIHESFRAQGAPLLATYYCPHHPTVGDGALTGPCGCRKPEPGMIEKAAKDWSIDLDASLLVGDKESDMQAGRAAGIRHLWLVQKEGLPSFERLLHG</sequence>
<dbReference type="PANTHER" id="PTHR42891">
    <property type="entry name" value="D-GLYCERO-BETA-D-MANNO-HEPTOSE-1,7-BISPHOSPHATE 7-PHOSPHATASE"/>
    <property type="match status" value="1"/>
</dbReference>
<dbReference type="InterPro" id="IPR006439">
    <property type="entry name" value="HAD-SF_hydro_IA"/>
</dbReference>
<dbReference type="InterPro" id="IPR006549">
    <property type="entry name" value="HAD-SF_hydro_IIIA"/>
</dbReference>
<organism evidence="8 9">
    <name type="scientific">Cognatilysobacter xinjiangensis</name>
    <dbReference type="NCBI Taxonomy" id="546892"/>
    <lineage>
        <taxon>Bacteria</taxon>
        <taxon>Pseudomonadati</taxon>
        <taxon>Pseudomonadota</taxon>
        <taxon>Gammaproteobacteria</taxon>
        <taxon>Lysobacterales</taxon>
        <taxon>Lysobacteraceae</taxon>
        <taxon>Cognatilysobacter</taxon>
    </lineage>
</organism>
<evidence type="ECO:0000256" key="4">
    <source>
        <dbReference type="ARBA" id="ARBA00022801"/>
    </source>
</evidence>
<gene>
    <name evidence="8" type="ORF">GCM10008101_26630</name>
</gene>
<keyword evidence="9" id="KW-1185">Reference proteome</keyword>
<keyword evidence="4 7" id="KW-0378">Hydrolase</keyword>
<evidence type="ECO:0000256" key="5">
    <source>
        <dbReference type="ARBA" id="ARBA00023277"/>
    </source>
</evidence>
<dbReference type="PIRSF" id="PIRSF004682">
    <property type="entry name" value="GmhB"/>
    <property type="match status" value="1"/>
</dbReference>
<dbReference type="Pfam" id="PF13242">
    <property type="entry name" value="Hydrolase_like"/>
    <property type="match status" value="1"/>
</dbReference>
<reference evidence="9" key="1">
    <citation type="journal article" date="2019" name="Int. J. Syst. Evol. Microbiol.">
        <title>The Global Catalogue of Microorganisms (GCM) 10K type strain sequencing project: providing services to taxonomists for standard genome sequencing and annotation.</title>
        <authorList>
            <consortium name="The Broad Institute Genomics Platform"/>
            <consortium name="The Broad Institute Genome Sequencing Center for Infectious Disease"/>
            <person name="Wu L."/>
            <person name="Ma J."/>
        </authorList>
    </citation>
    <scope>NUCLEOTIDE SEQUENCE [LARGE SCALE GENOMIC DNA]</scope>
    <source>
        <strain evidence="9">KCTC 22558</strain>
    </source>
</reference>
<keyword evidence="5 7" id="KW-0119">Carbohydrate metabolism</keyword>
<dbReference type="SUPFAM" id="SSF56784">
    <property type="entry name" value="HAD-like"/>
    <property type="match status" value="1"/>
</dbReference>
<dbReference type="NCBIfam" id="TIGR01662">
    <property type="entry name" value="HAD-SF-IIIA"/>
    <property type="match status" value="1"/>
</dbReference>
<evidence type="ECO:0000256" key="1">
    <source>
        <dbReference type="ARBA" id="ARBA00004496"/>
    </source>
</evidence>
<comment type="subcellular location">
    <subcellularLocation>
        <location evidence="1 7">Cytoplasm</location>
    </subcellularLocation>
</comment>
<dbReference type="NCBIfam" id="TIGR01656">
    <property type="entry name" value="Histidinol-ppas"/>
    <property type="match status" value="1"/>
</dbReference>
<dbReference type="PANTHER" id="PTHR42891:SF1">
    <property type="entry name" value="D-GLYCERO-BETA-D-MANNO-HEPTOSE-1,7-BISPHOSPHATE 7-PHOSPHATASE"/>
    <property type="match status" value="1"/>
</dbReference>
<evidence type="ECO:0000256" key="6">
    <source>
        <dbReference type="ARBA" id="ARBA00031828"/>
    </source>
</evidence>
<comment type="similarity">
    <text evidence="7">Belongs to the gmhB family.</text>
</comment>
<dbReference type="EC" id="3.1.3.-" evidence="7"/>
<dbReference type="CDD" id="cd07503">
    <property type="entry name" value="HAD_HisB-N"/>
    <property type="match status" value="1"/>
</dbReference>
<dbReference type="Proteomes" id="UP000643403">
    <property type="component" value="Unassembled WGS sequence"/>
</dbReference>
<name>A0ABQ3C6Q7_9GAMM</name>
<evidence type="ECO:0000256" key="2">
    <source>
        <dbReference type="ARBA" id="ARBA00022490"/>
    </source>
</evidence>
<evidence type="ECO:0000313" key="8">
    <source>
        <dbReference type="EMBL" id="GGZ70940.1"/>
    </source>
</evidence>
<dbReference type="Gene3D" id="3.40.50.1000">
    <property type="entry name" value="HAD superfamily/HAD-like"/>
    <property type="match status" value="1"/>
</dbReference>
<dbReference type="InterPro" id="IPR036412">
    <property type="entry name" value="HAD-like_sf"/>
</dbReference>
<protein>
    <recommendedName>
        <fullName evidence="6 7">D,D-heptose 1,7-bisphosphate phosphatase</fullName>
        <ecNumber evidence="7">3.1.3.-</ecNumber>
    </recommendedName>
</protein>
<keyword evidence="3" id="KW-0479">Metal-binding</keyword>
<evidence type="ECO:0000256" key="7">
    <source>
        <dbReference type="PIRNR" id="PIRNR004682"/>
    </source>
</evidence>
<evidence type="ECO:0000313" key="9">
    <source>
        <dbReference type="Proteomes" id="UP000643403"/>
    </source>
</evidence>
<dbReference type="InterPro" id="IPR004446">
    <property type="entry name" value="Heptose_bisP_phosphatase"/>
</dbReference>